<protein>
    <submittedName>
        <fullName evidence="1">Uncharacterized protein</fullName>
    </submittedName>
</protein>
<dbReference type="EMBL" id="MN034503">
    <property type="protein sequence ID" value="QDH88965.1"/>
    <property type="molecule type" value="Genomic_RNA"/>
</dbReference>
<sequence length="123" mass="12954">MALSDPISITTSDGAKTLNGVSFVANGKTYRSADGYTTLTVSHNYGNNRNQHRSRLDVAIVAANPFDSSVNAIYSMSTSFFSDIGAKVPGFTVAQQVTNIAAHFGLYTASTNANLVKLQGGES</sequence>
<name>A0A514D5U7_9VIRU</name>
<proteinExistence type="predicted"/>
<reference evidence="1" key="1">
    <citation type="submission" date="2019-05" db="EMBL/GenBank/DDBJ databases">
        <title>Metatranscriptomic reconstruction reveals RNA viruses with the potential to shape carbon cycling in soil.</title>
        <authorList>
            <person name="Starr E.P."/>
            <person name="Nuccio E."/>
            <person name="Pett-Ridge J."/>
            <person name="Banfield J.F."/>
            <person name="Firestone M.K."/>
        </authorList>
    </citation>
    <scope>NUCLEOTIDE SEQUENCE</scope>
    <source>
        <strain evidence="1">H3_Bulk_42_scaffold_285</strain>
    </source>
</reference>
<evidence type="ECO:0000313" key="1">
    <source>
        <dbReference type="EMBL" id="QDH88965.1"/>
    </source>
</evidence>
<gene>
    <name evidence="1" type="ORF">H3Bulk42285_000002</name>
</gene>
<accession>A0A514D5U7</accession>
<organism evidence="1">
    <name type="scientific">Leviviridae sp</name>
    <dbReference type="NCBI Taxonomy" id="2027243"/>
    <lineage>
        <taxon>Viruses</taxon>
        <taxon>Riboviria</taxon>
        <taxon>Orthornavirae</taxon>
        <taxon>Lenarviricota</taxon>
        <taxon>Leviviricetes</taxon>
        <taxon>Norzivirales</taxon>
        <taxon>Fiersviridae</taxon>
    </lineage>
</organism>